<comment type="caution">
    <text evidence="6">The sequence shown here is derived from an EMBL/GenBank/DDBJ whole genome shotgun (WGS) entry which is preliminary data.</text>
</comment>
<comment type="similarity">
    <text evidence="1 5">Belongs to the class-III pyridoxal-phosphate-dependent aminotransferase family.</text>
</comment>
<proteinExistence type="inferred from homology"/>
<evidence type="ECO:0000256" key="3">
    <source>
        <dbReference type="ARBA" id="ARBA00022679"/>
    </source>
</evidence>
<evidence type="ECO:0000256" key="1">
    <source>
        <dbReference type="ARBA" id="ARBA00008954"/>
    </source>
</evidence>
<evidence type="ECO:0000256" key="2">
    <source>
        <dbReference type="ARBA" id="ARBA00022576"/>
    </source>
</evidence>
<dbReference type="GO" id="GO:0005829">
    <property type="term" value="C:cytosol"/>
    <property type="evidence" value="ECO:0007669"/>
    <property type="project" value="TreeGrafter"/>
</dbReference>
<dbReference type="SUPFAM" id="SSF53383">
    <property type="entry name" value="PLP-dependent transferases"/>
    <property type="match status" value="1"/>
</dbReference>
<dbReference type="Gene3D" id="3.40.640.10">
    <property type="entry name" value="Type I PLP-dependent aspartate aminotransferase-like (Major domain)"/>
    <property type="match status" value="1"/>
</dbReference>
<dbReference type="PANTHER" id="PTHR43094:SF1">
    <property type="entry name" value="AMINOTRANSFERASE CLASS-III"/>
    <property type="match status" value="1"/>
</dbReference>
<dbReference type="PIRSF" id="PIRSF000521">
    <property type="entry name" value="Transaminase_4ab_Lys_Orn"/>
    <property type="match status" value="1"/>
</dbReference>
<dbReference type="PANTHER" id="PTHR43094">
    <property type="entry name" value="AMINOTRANSFERASE"/>
    <property type="match status" value="1"/>
</dbReference>
<evidence type="ECO:0000313" key="7">
    <source>
        <dbReference type="Proteomes" id="UP000245396"/>
    </source>
</evidence>
<accession>A0A316BVK0</accession>
<dbReference type="AlphaFoldDB" id="A0A316BVK0"/>
<keyword evidence="2 6" id="KW-0032">Aminotransferase</keyword>
<dbReference type="FunFam" id="3.40.640.10:FF:000014">
    <property type="entry name" value="Adenosylmethionine-8-amino-7-oxononanoate aminotransferase, probable"/>
    <property type="match status" value="1"/>
</dbReference>
<evidence type="ECO:0000256" key="5">
    <source>
        <dbReference type="RuleBase" id="RU003560"/>
    </source>
</evidence>
<dbReference type="InterPro" id="IPR005814">
    <property type="entry name" value="Aminotrans_3"/>
</dbReference>
<evidence type="ECO:0000256" key="4">
    <source>
        <dbReference type="ARBA" id="ARBA00022898"/>
    </source>
</evidence>
<dbReference type="EMBL" id="QGGG01000017">
    <property type="protein sequence ID" value="PWJ77608.1"/>
    <property type="molecule type" value="Genomic_DNA"/>
</dbReference>
<gene>
    <name evidence="6" type="ORF">C7441_11719</name>
</gene>
<organism evidence="6 7">
    <name type="scientific">Pseudaminobacter salicylatoxidans</name>
    <dbReference type="NCBI Taxonomy" id="93369"/>
    <lineage>
        <taxon>Bacteria</taxon>
        <taxon>Pseudomonadati</taxon>
        <taxon>Pseudomonadota</taxon>
        <taxon>Alphaproteobacteria</taxon>
        <taxon>Hyphomicrobiales</taxon>
        <taxon>Phyllobacteriaceae</taxon>
        <taxon>Pseudaminobacter</taxon>
    </lineage>
</organism>
<sequence>MTYQNYSLSQLQAIDAAHYLHPFTDHKDLRAAGSRMIVRADGPFIYDSEGGELLDGMAGLWCVNIGYGRNELAEAAYEQMKELPYYNSFFRCATPTPVLLSKKLAEIAPKHINQVFYGSSGSESNDTALRLVRHYWALEGKPEKNIIISRNMAYHGSTVAGTSLGGMEGMHEQLGGAVPNIVHVMMPYAFELALPGESDHDFGLRAARAIEDAILEAGPENVAAFIGEPIMGAGGVKIPPASYWPEVQRICRKYDVLLMLDEVITGYGRTGEWFAAQSMGIEPDTITTAKALTSGYQPLSALLVGDRISRTLVEKGGEFYHGYTYSGHPVACAVALKNLEIIEKEGLIERVRNDTGPYFAQMLRERISSHPLVGEVRSFGMMGAIEIVKDKATRERFQPEGSAAVVVRDHAIAQGMMMRATGDSMILSPPLIWTRETIDMAGDRIARALDLAEADLRKAR</sequence>
<keyword evidence="7" id="KW-1185">Reference proteome</keyword>
<dbReference type="InterPro" id="IPR015424">
    <property type="entry name" value="PyrdxlP-dep_Trfase"/>
</dbReference>
<dbReference type="GO" id="GO:0030170">
    <property type="term" value="F:pyridoxal phosphate binding"/>
    <property type="evidence" value="ECO:0007669"/>
    <property type="project" value="InterPro"/>
</dbReference>
<dbReference type="GO" id="GO:0008483">
    <property type="term" value="F:transaminase activity"/>
    <property type="evidence" value="ECO:0007669"/>
    <property type="project" value="UniProtKB-KW"/>
</dbReference>
<evidence type="ECO:0000313" key="6">
    <source>
        <dbReference type="EMBL" id="PWJ77608.1"/>
    </source>
</evidence>
<keyword evidence="4 5" id="KW-0663">Pyridoxal phosphate</keyword>
<dbReference type="CDD" id="cd00610">
    <property type="entry name" value="OAT_like"/>
    <property type="match status" value="1"/>
</dbReference>
<dbReference type="STRING" id="1192868.GCA_000304395_04081"/>
<keyword evidence="3 6" id="KW-0808">Transferase</keyword>
<dbReference type="Pfam" id="PF00202">
    <property type="entry name" value="Aminotran_3"/>
    <property type="match status" value="1"/>
</dbReference>
<dbReference type="RefSeq" id="WP_109614342.1">
    <property type="nucleotide sequence ID" value="NZ_QGGG01000017.1"/>
</dbReference>
<reference evidence="6 7" key="1">
    <citation type="submission" date="2018-05" db="EMBL/GenBank/DDBJ databases">
        <title>Genomic Encyclopedia of Type Strains, Phase IV (KMG-IV): sequencing the most valuable type-strain genomes for metagenomic binning, comparative biology and taxonomic classification.</title>
        <authorList>
            <person name="Goeker M."/>
        </authorList>
    </citation>
    <scope>NUCLEOTIDE SEQUENCE [LARGE SCALE GENOMIC DNA]</scope>
    <source>
        <strain evidence="6 7">DSM 6986</strain>
    </source>
</reference>
<dbReference type="Gene3D" id="3.90.1150.10">
    <property type="entry name" value="Aspartate Aminotransferase, domain 1"/>
    <property type="match status" value="1"/>
</dbReference>
<protein>
    <submittedName>
        <fullName evidence="6">Putrescine aminotransferase</fullName>
    </submittedName>
</protein>
<name>A0A316BVK0_PSESE</name>
<dbReference type="InterPro" id="IPR015421">
    <property type="entry name" value="PyrdxlP-dep_Trfase_major"/>
</dbReference>
<dbReference type="NCBIfam" id="NF005682">
    <property type="entry name" value="PRK07480.1"/>
    <property type="match status" value="1"/>
</dbReference>
<dbReference type="OrthoDB" id="9801834at2"/>
<dbReference type="Proteomes" id="UP000245396">
    <property type="component" value="Unassembled WGS sequence"/>
</dbReference>
<dbReference type="InterPro" id="IPR015422">
    <property type="entry name" value="PyrdxlP-dep_Trfase_small"/>
</dbReference>